<dbReference type="AlphaFoldDB" id="A0AA88HQH2"/>
<dbReference type="InterPro" id="IPR041470">
    <property type="entry name" value="GCP_N"/>
</dbReference>
<evidence type="ECO:0000256" key="2">
    <source>
        <dbReference type="ARBA" id="ARBA00022490"/>
    </source>
</evidence>
<dbReference type="GO" id="GO:0051321">
    <property type="term" value="P:meiotic cell cycle"/>
    <property type="evidence" value="ECO:0007669"/>
    <property type="project" value="TreeGrafter"/>
</dbReference>
<feature type="domain" description="Gamma tubulin complex component protein N-terminal" evidence="8">
    <location>
        <begin position="92"/>
        <end position="381"/>
    </location>
</feature>
<keyword evidence="3 5" id="KW-0493">Microtubule</keyword>
<name>A0AA88HQH2_ARTSF</name>
<keyword evidence="2 5" id="KW-0963">Cytoplasm</keyword>
<evidence type="ECO:0000256" key="6">
    <source>
        <dbReference type="SAM" id="MobiDB-lite"/>
    </source>
</evidence>
<sequence>MSSETTSIHELSELKKKLKDLSNKQGTSNATPGSKNLSGTLQDQRNLLPTVSQRMVERPFYSLNYPSEPNVEEVAFKILGPVPFESQEHLIVEDLLYVLSGIEGQYIFSEVNNAVRTFTVDETMSPPLRDMVARFLPLCLDFSTVVRFSEDYSRYDNGLVSQALSGGISVLLKDYIVLIAQLETEHIQGSLSMQKLYYHLQPSMSTMTFLSSIAEDISKDNIKGGAILSYLYRRISRMMGNAEAQKLCVFLLETSAKPYFNILKQWTLKGIIKDPYGEFLVDDHDIRNLENAPKNPAYSDDYWEKRYSIREDQMPIFLEKVADMILRTGKYLNVLRQCGKLIPKGNGKDIVYKHTDSTYLENIEEAYSVASKNLLVHLMKEEDLLGRLKSMKQYFFMEAGDFLLQFQELTESELLKNADDIVLIRLEPLLELALRTSSANADPYKDDLRISLLTFDLQTLINKIANAGSSLDQVYQHNPVDRLTLTGFQSFTFNYSVEWPVSLILNRSAIMCYQMIFRHLFFIKYVETLLCRVWVVNKFVRNFSQSTSQAYTAAFALRQRMLSFVQNLEYYITLEVIEVHWNSFLSAISNATNVDDVLQKHTAMLSRILSDGMVIFTEVLATLTKLLNVCEQFSTFMIRTSRYQIDAEFSYKILKSQPPSFDEYDEAQQEPKQISTADTFEETIKKMDLQFSALLVSFIEKVTVVQFEASSEKRSALLDRLNYNSFYDNVIQMSKTTFTSGSLASEDSMKTTG</sequence>
<reference evidence="9" key="1">
    <citation type="submission" date="2023-07" db="EMBL/GenBank/DDBJ databases">
        <title>Chromosome-level genome assembly of Artemia franciscana.</title>
        <authorList>
            <person name="Jo E."/>
        </authorList>
    </citation>
    <scope>NUCLEOTIDE SEQUENCE</scope>
    <source>
        <tissue evidence="9">Whole body</tissue>
    </source>
</reference>
<dbReference type="InterPro" id="IPR042241">
    <property type="entry name" value="GCP_C_sf"/>
</dbReference>
<feature type="region of interest" description="Disordered" evidence="6">
    <location>
        <begin position="19"/>
        <end position="42"/>
    </location>
</feature>
<dbReference type="Pfam" id="PF17681">
    <property type="entry name" value="GCP_N_terminal"/>
    <property type="match status" value="1"/>
</dbReference>
<gene>
    <name evidence="9" type="ORF">QYM36_010592</name>
</gene>
<dbReference type="EMBL" id="JAVRJZ010000012">
    <property type="protein sequence ID" value="KAK2716067.1"/>
    <property type="molecule type" value="Genomic_DNA"/>
</dbReference>
<dbReference type="GO" id="GO:0051011">
    <property type="term" value="F:microtubule minus-end binding"/>
    <property type="evidence" value="ECO:0007669"/>
    <property type="project" value="TreeGrafter"/>
</dbReference>
<evidence type="ECO:0000256" key="4">
    <source>
        <dbReference type="ARBA" id="ARBA00023212"/>
    </source>
</evidence>
<dbReference type="Pfam" id="PF04130">
    <property type="entry name" value="GCP_C_terminal"/>
    <property type="match status" value="1"/>
</dbReference>
<comment type="subcellular location">
    <subcellularLocation>
        <location evidence="5">Cytoplasm</location>
        <location evidence="5">Cytoskeleton</location>
        <location evidence="5">Microtubule organizing center</location>
    </subcellularLocation>
</comment>
<dbReference type="GO" id="GO:0005874">
    <property type="term" value="C:microtubule"/>
    <property type="evidence" value="ECO:0007669"/>
    <property type="project" value="UniProtKB-KW"/>
</dbReference>
<dbReference type="InterPro" id="IPR007259">
    <property type="entry name" value="GCP"/>
</dbReference>
<evidence type="ECO:0000313" key="9">
    <source>
        <dbReference type="EMBL" id="KAK2716065.1"/>
    </source>
</evidence>
<keyword evidence="4 5" id="KW-0206">Cytoskeleton</keyword>
<dbReference type="PANTHER" id="PTHR19302">
    <property type="entry name" value="GAMMA TUBULIN COMPLEX PROTEIN"/>
    <property type="match status" value="1"/>
</dbReference>
<dbReference type="PANTHER" id="PTHR19302:SF13">
    <property type="entry name" value="GAMMA-TUBULIN COMPLEX COMPONENT 2"/>
    <property type="match status" value="1"/>
</dbReference>
<accession>A0AA88HQH2</accession>
<evidence type="ECO:0000259" key="8">
    <source>
        <dbReference type="Pfam" id="PF17681"/>
    </source>
</evidence>
<protein>
    <recommendedName>
        <fullName evidence="5">Gamma-tubulin complex component</fullName>
    </recommendedName>
</protein>
<dbReference type="GO" id="GO:0000930">
    <property type="term" value="C:gamma-tubulin complex"/>
    <property type="evidence" value="ECO:0007669"/>
    <property type="project" value="TreeGrafter"/>
</dbReference>
<dbReference type="GO" id="GO:0031122">
    <property type="term" value="P:cytoplasmic microtubule organization"/>
    <property type="evidence" value="ECO:0007669"/>
    <property type="project" value="TreeGrafter"/>
</dbReference>
<keyword evidence="10" id="KW-1185">Reference proteome</keyword>
<dbReference type="GO" id="GO:0043015">
    <property type="term" value="F:gamma-tubulin binding"/>
    <property type="evidence" value="ECO:0007669"/>
    <property type="project" value="InterPro"/>
</dbReference>
<evidence type="ECO:0000256" key="3">
    <source>
        <dbReference type="ARBA" id="ARBA00022701"/>
    </source>
</evidence>
<dbReference type="GO" id="GO:0051225">
    <property type="term" value="P:spindle assembly"/>
    <property type="evidence" value="ECO:0007669"/>
    <property type="project" value="TreeGrafter"/>
</dbReference>
<feature type="domain" description="Gamma tubulin complex component C-terminal" evidence="7">
    <location>
        <begin position="384"/>
        <end position="727"/>
    </location>
</feature>
<feature type="compositionally biased region" description="Polar residues" evidence="6">
    <location>
        <begin position="23"/>
        <end position="42"/>
    </location>
</feature>
<dbReference type="GO" id="GO:0000922">
    <property type="term" value="C:spindle pole"/>
    <property type="evidence" value="ECO:0007669"/>
    <property type="project" value="InterPro"/>
</dbReference>
<dbReference type="GO" id="GO:0007020">
    <property type="term" value="P:microtubule nucleation"/>
    <property type="evidence" value="ECO:0007669"/>
    <property type="project" value="InterPro"/>
</dbReference>
<dbReference type="Proteomes" id="UP001187531">
    <property type="component" value="Unassembled WGS sequence"/>
</dbReference>
<proteinExistence type="inferred from homology"/>
<organism evidence="9 10">
    <name type="scientific">Artemia franciscana</name>
    <name type="common">Brine shrimp</name>
    <name type="synonym">Artemia sanfranciscana</name>
    <dbReference type="NCBI Taxonomy" id="6661"/>
    <lineage>
        <taxon>Eukaryota</taxon>
        <taxon>Metazoa</taxon>
        <taxon>Ecdysozoa</taxon>
        <taxon>Arthropoda</taxon>
        <taxon>Crustacea</taxon>
        <taxon>Branchiopoda</taxon>
        <taxon>Anostraca</taxon>
        <taxon>Artemiidae</taxon>
        <taxon>Artemia</taxon>
    </lineage>
</organism>
<dbReference type="GO" id="GO:0000278">
    <property type="term" value="P:mitotic cell cycle"/>
    <property type="evidence" value="ECO:0007669"/>
    <property type="project" value="TreeGrafter"/>
</dbReference>
<evidence type="ECO:0000313" key="10">
    <source>
        <dbReference type="Proteomes" id="UP001187531"/>
    </source>
</evidence>
<comment type="caution">
    <text evidence="9">The sequence shown here is derived from an EMBL/GenBank/DDBJ whole genome shotgun (WGS) entry which is preliminary data.</text>
</comment>
<dbReference type="InterPro" id="IPR040457">
    <property type="entry name" value="GCP_C"/>
</dbReference>
<evidence type="ECO:0000259" key="7">
    <source>
        <dbReference type="Pfam" id="PF04130"/>
    </source>
</evidence>
<evidence type="ECO:0000256" key="1">
    <source>
        <dbReference type="ARBA" id="ARBA00010337"/>
    </source>
</evidence>
<dbReference type="Gene3D" id="1.20.120.1900">
    <property type="entry name" value="Gamma-tubulin complex, C-terminal domain"/>
    <property type="match status" value="1"/>
</dbReference>
<comment type="similarity">
    <text evidence="1 5">Belongs to the TUBGCP family.</text>
</comment>
<evidence type="ECO:0000256" key="5">
    <source>
        <dbReference type="RuleBase" id="RU363050"/>
    </source>
</evidence>
<dbReference type="EMBL" id="JAVRJZ010000012">
    <property type="protein sequence ID" value="KAK2716065.1"/>
    <property type="molecule type" value="Genomic_DNA"/>
</dbReference>